<dbReference type="RefSeq" id="WP_133943979.1">
    <property type="nucleotide sequence ID" value="NZ_SOEO01000002.1"/>
</dbReference>
<proteinExistence type="predicted"/>
<dbReference type="Proteomes" id="UP000295313">
    <property type="component" value="Unassembled WGS sequence"/>
</dbReference>
<dbReference type="InterPro" id="IPR032675">
    <property type="entry name" value="LRR_dom_sf"/>
</dbReference>
<sequence length="78" mass="9025">MNKARFILLIFIFISGFSYAQQKFYGSLEEAFKEPLKVTRLSISDDENIVELPNSIDRFVNLEILIIAFNPKLKSLPE</sequence>
<dbReference type="EMBL" id="SOEO01000002">
    <property type="protein sequence ID" value="TDX83924.1"/>
    <property type="molecule type" value="Genomic_DNA"/>
</dbReference>
<dbReference type="Gene3D" id="3.80.10.10">
    <property type="entry name" value="Ribonuclease Inhibitor"/>
    <property type="match status" value="1"/>
</dbReference>
<accession>A0A4R8IEV2</accession>
<evidence type="ECO:0000313" key="1">
    <source>
        <dbReference type="EMBL" id="TDX83924.1"/>
    </source>
</evidence>
<reference evidence="1 2" key="1">
    <citation type="submission" date="2019-03" db="EMBL/GenBank/DDBJ databases">
        <title>Genomic Encyclopedia of Type Strains, Phase III (KMG-III): the genomes of soil and plant-associated and newly described type strains.</title>
        <authorList>
            <person name="Whitman W."/>
        </authorList>
    </citation>
    <scope>NUCLEOTIDE SEQUENCE [LARGE SCALE GENOMIC DNA]</scope>
    <source>
        <strain evidence="1 2">CGMCC 1.12802</strain>
    </source>
</reference>
<protein>
    <recommendedName>
        <fullName evidence="3">Leucine rich repeat (LRR) protein</fullName>
    </recommendedName>
</protein>
<dbReference type="AlphaFoldDB" id="A0A4R8IEV2"/>
<gene>
    <name evidence="1" type="ORF">B0I22_1512</name>
</gene>
<dbReference type="SUPFAM" id="SSF52058">
    <property type="entry name" value="L domain-like"/>
    <property type="match status" value="1"/>
</dbReference>
<organism evidence="1 2">
    <name type="scientific">Epilithonimonas xixisoli</name>
    <dbReference type="NCBI Taxonomy" id="1476462"/>
    <lineage>
        <taxon>Bacteria</taxon>
        <taxon>Pseudomonadati</taxon>
        <taxon>Bacteroidota</taxon>
        <taxon>Flavobacteriia</taxon>
        <taxon>Flavobacteriales</taxon>
        <taxon>Weeksellaceae</taxon>
        <taxon>Chryseobacterium group</taxon>
        <taxon>Epilithonimonas</taxon>
    </lineage>
</organism>
<evidence type="ECO:0008006" key="3">
    <source>
        <dbReference type="Google" id="ProtNLM"/>
    </source>
</evidence>
<keyword evidence="2" id="KW-1185">Reference proteome</keyword>
<comment type="caution">
    <text evidence="1">The sequence shown here is derived from an EMBL/GenBank/DDBJ whole genome shotgun (WGS) entry which is preliminary data.</text>
</comment>
<evidence type="ECO:0000313" key="2">
    <source>
        <dbReference type="Proteomes" id="UP000295313"/>
    </source>
</evidence>
<name>A0A4R8IEV2_9FLAO</name>